<accession>X0UCD1</accession>
<gene>
    <name evidence="1" type="ORF">S01H1_19971</name>
</gene>
<dbReference type="Gene3D" id="3.20.20.80">
    <property type="entry name" value="Glycosidases"/>
    <property type="match status" value="1"/>
</dbReference>
<feature type="non-terminal residue" evidence="1">
    <location>
        <position position="1"/>
    </location>
</feature>
<dbReference type="GO" id="GO:0004553">
    <property type="term" value="F:hydrolase activity, hydrolyzing O-glycosyl compounds"/>
    <property type="evidence" value="ECO:0007669"/>
    <property type="project" value="TreeGrafter"/>
</dbReference>
<name>X0UCD1_9ZZZZ</name>
<dbReference type="InterPro" id="IPR017853">
    <property type="entry name" value="GH"/>
</dbReference>
<evidence type="ECO:0000313" key="1">
    <source>
        <dbReference type="EMBL" id="GAF98032.1"/>
    </source>
</evidence>
<sequence>AVDFHDRYQFLGCHSISEGWRAKWLSALWKDAPFDEYLKVYIEEYVRPLATRFKGRIRCWEVTNEPYYQFKDCPDKWVRLMKATYETLKEVDPECTVVGTCGPPGSMGYSWYRRTFALGALEYQDAVSSHLYHFGPWVGSGVAVTVRKWMGEIRKIMAENGKVVPLWNSETTVTPPASMYTHPSHTRYVRYHAGEAPTDPLEQAQTYFKVLVVHEAEDVKYSFHIFHGGVEYTSHTGEYDETPLAFLATQAALAKHLEEAEYLGDIDLHHDIQMCLFSSGERLIAIPWGPMF</sequence>
<dbReference type="EMBL" id="BARS01010863">
    <property type="protein sequence ID" value="GAF98032.1"/>
    <property type="molecule type" value="Genomic_DNA"/>
</dbReference>
<dbReference type="AlphaFoldDB" id="X0UCD1"/>
<organism evidence="1">
    <name type="scientific">marine sediment metagenome</name>
    <dbReference type="NCBI Taxonomy" id="412755"/>
    <lineage>
        <taxon>unclassified sequences</taxon>
        <taxon>metagenomes</taxon>
        <taxon>ecological metagenomes</taxon>
    </lineage>
</organism>
<dbReference type="PANTHER" id="PTHR12631">
    <property type="entry name" value="ALPHA-L-IDURONIDASE"/>
    <property type="match status" value="1"/>
</dbReference>
<proteinExistence type="predicted"/>
<evidence type="ECO:0008006" key="2">
    <source>
        <dbReference type="Google" id="ProtNLM"/>
    </source>
</evidence>
<reference evidence="1" key="1">
    <citation type="journal article" date="2014" name="Front. Microbiol.">
        <title>High frequency of phylogenetically diverse reductive dehalogenase-homologous genes in deep subseafloor sedimentary metagenomes.</title>
        <authorList>
            <person name="Kawai M."/>
            <person name="Futagami T."/>
            <person name="Toyoda A."/>
            <person name="Takaki Y."/>
            <person name="Nishi S."/>
            <person name="Hori S."/>
            <person name="Arai W."/>
            <person name="Tsubouchi T."/>
            <person name="Morono Y."/>
            <person name="Uchiyama I."/>
            <person name="Ito T."/>
            <person name="Fujiyama A."/>
            <person name="Inagaki F."/>
            <person name="Takami H."/>
        </authorList>
    </citation>
    <scope>NUCLEOTIDE SEQUENCE</scope>
    <source>
        <strain evidence="1">Expedition CK06-06</strain>
    </source>
</reference>
<dbReference type="PANTHER" id="PTHR12631:SF10">
    <property type="entry name" value="BETA-XYLOSIDASE-LIKE PROTEIN-RELATED"/>
    <property type="match status" value="1"/>
</dbReference>
<dbReference type="InterPro" id="IPR051923">
    <property type="entry name" value="Glycosyl_Hydrolase_39"/>
</dbReference>
<feature type="non-terminal residue" evidence="1">
    <location>
        <position position="292"/>
    </location>
</feature>
<dbReference type="SUPFAM" id="SSF51445">
    <property type="entry name" value="(Trans)glycosidases"/>
    <property type="match status" value="1"/>
</dbReference>
<comment type="caution">
    <text evidence="1">The sequence shown here is derived from an EMBL/GenBank/DDBJ whole genome shotgun (WGS) entry which is preliminary data.</text>
</comment>
<protein>
    <recommendedName>
        <fullName evidence="2">Glycoside hydrolase family 5 domain-containing protein</fullName>
    </recommendedName>
</protein>